<name>A0ABP0LSV1_9DINO</name>
<protein>
    <submittedName>
        <fullName evidence="1">Uncharacterized protein</fullName>
    </submittedName>
</protein>
<dbReference type="EMBL" id="CAXAMN010013669">
    <property type="protein sequence ID" value="CAK9041422.1"/>
    <property type="molecule type" value="Genomic_DNA"/>
</dbReference>
<comment type="caution">
    <text evidence="1">The sequence shown here is derived from an EMBL/GenBank/DDBJ whole genome shotgun (WGS) entry which is preliminary data.</text>
</comment>
<accession>A0ABP0LSV1</accession>
<dbReference type="Proteomes" id="UP001642484">
    <property type="component" value="Unassembled WGS sequence"/>
</dbReference>
<organism evidence="1 2">
    <name type="scientific">Durusdinium trenchii</name>
    <dbReference type="NCBI Taxonomy" id="1381693"/>
    <lineage>
        <taxon>Eukaryota</taxon>
        <taxon>Sar</taxon>
        <taxon>Alveolata</taxon>
        <taxon>Dinophyceae</taxon>
        <taxon>Suessiales</taxon>
        <taxon>Symbiodiniaceae</taxon>
        <taxon>Durusdinium</taxon>
    </lineage>
</organism>
<evidence type="ECO:0000313" key="1">
    <source>
        <dbReference type="EMBL" id="CAK9041422.1"/>
    </source>
</evidence>
<evidence type="ECO:0000313" key="2">
    <source>
        <dbReference type="Proteomes" id="UP001642484"/>
    </source>
</evidence>
<sequence>MRDAYFGSASDWSYEVEPDVPYTSEEVGGALYALDGQLAELSQLVARSVSSFAARRLTQRCAGLLHCSSLQGEQPKTSHDTEVDPPGRVTAEEVGLYVSHCAMKKVVLLYAFGKSGLLLRPRADPSEEIELFLDSGVTSWFWRTAQLGALAGVRDHPRWIPS</sequence>
<gene>
    <name evidence="1" type="ORF">CCMP2556_LOCUS22199</name>
</gene>
<proteinExistence type="predicted"/>
<keyword evidence="2" id="KW-1185">Reference proteome</keyword>
<reference evidence="1 2" key="1">
    <citation type="submission" date="2024-02" db="EMBL/GenBank/DDBJ databases">
        <authorList>
            <person name="Chen Y."/>
            <person name="Shah S."/>
            <person name="Dougan E. K."/>
            <person name="Thang M."/>
            <person name="Chan C."/>
        </authorList>
    </citation>
    <scope>NUCLEOTIDE SEQUENCE [LARGE SCALE GENOMIC DNA]</scope>
</reference>